<dbReference type="Proteomes" id="UP000515153">
    <property type="component" value="Chromosome VI"/>
</dbReference>
<proteinExistence type="predicted"/>
<keyword evidence="2" id="KW-0812">Transmembrane</keyword>
<name>A0A6P8AQ29_PYRGI</name>
<feature type="compositionally biased region" description="Basic and acidic residues" evidence="1">
    <location>
        <begin position="358"/>
        <end position="367"/>
    </location>
</feature>
<dbReference type="RefSeq" id="XP_030977002.1">
    <property type="nucleotide sequence ID" value="XM_031131149.1"/>
</dbReference>
<feature type="region of interest" description="Disordered" evidence="1">
    <location>
        <begin position="438"/>
        <end position="460"/>
    </location>
</feature>
<dbReference type="PANTHER" id="PTHR37013">
    <property type="entry name" value="INTEGRAL MEMBRANE PROTEIN (AFU_ORTHOLOGUE AFUA_1G05950)-RELATED"/>
    <property type="match status" value="1"/>
</dbReference>
<feature type="transmembrane region" description="Helical" evidence="2">
    <location>
        <begin position="54"/>
        <end position="74"/>
    </location>
</feature>
<sequence length="506" mass="56712">MDYNYVEHNGMTSVNPPIGIDAKVSMIFLSVALYNVFELLFIIYTTFKRRSGLYFWSFIVSTVCIIPYSVGFLLKFFANRHDLSMVFAAVVYFGWCGMVTGQSFVLWSRLHLVMYDRRRQRAVLIMIIVDAIICHGGVSVLIFGVNSQNPKQFVKPYAIFERIQLTIFSVQELIISSLYIYETAMLLRRAKDNPRQSGCDNNTSSSGTMSSGSGGEEEGRNLGRIGYATWRCVLTHLVYISILIILLDAPLLALQYADLYGIQTSYKGLLYSVKLKLEFTILNRLIEVTTEQNAAGPEFVNGLEAGTQGRGEGGSSSRNLRGMSSAKSPRQAYEETLAQLRAETPPPMPSSVAGNERLNLEQEKGPDRGSSGNMRINMTLGKVDSGRMVKFQDGQVGDGDEECRGFPLVPFEARAFRFDDDIEISPRTIQRNWDFVSGENSQGEQSEPSMTPTSFGHQRQMRSDEGAYLRNLDADAIYLHDMTKEWSRPATEPMGGPVFTRSRDLI</sequence>
<accession>A0A6P8AQ29</accession>
<feature type="region of interest" description="Disordered" evidence="1">
    <location>
        <begin position="193"/>
        <end position="217"/>
    </location>
</feature>
<reference evidence="5" key="2">
    <citation type="submission" date="2019-10" db="EMBL/GenBank/DDBJ databases">
        <authorList>
            <consortium name="NCBI Genome Project"/>
        </authorList>
    </citation>
    <scope>NUCLEOTIDE SEQUENCE</scope>
    <source>
        <strain evidence="5">NI907</strain>
    </source>
</reference>
<dbReference type="KEGG" id="pgri:PgNI_11176"/>
<keyword evidence="2" id="KW-0472">Membrane</keyword>
<gene>
    <name evidence="5" type="ORF">PgNI_11176</name>
</gene>
<feature type="domain" description="DUF7703" evidence="3">
    <location>
        <begin position="233"/>
        <end position="290"/>
    </location>
</feature>
<feature type="transmembrane region" description="Helical" evidence="2">
    <location>
        <begin position="122"/>
        <end position="143"/>
    </location>
</feature>
<dbReference type="Pfam" id="PF24802">
    <property type="entry name" value="DUF7703"/>
    <property type="match status" value="2"/>
</dbReference>
<reference evidence="4 5" key="1">
    <citation type="journal article" date="2019" name="Mol. Biol. Evol.">
        <title>Blast fungal genomes show frequent chromosomal changes, gene gains and losses, and effector gene turnover.</title>
        <authorList>
            <person name="Gomez Luciano L.B."/>
            <person name="Jason Tsai I."/>
            <person name="Chuma I."/>
            <person name="Tosa Y."/>
            <person name="Chen Y.H."/>
            <person name="Li J.Y."/>
            <person name="Li M.Y."/>
            <person name="Jade Lu M.Y."/>
            <person name="Nakayashiki H."/>
            <person name="Li W.H."/>
        </authorList>
    </citation>
    <scope>NUCLEOTIDE SEQUENCE [LARGE SCALE GENOMIC DNA]</scope>
    <source>
        <strain evidence="4 5">NI907</strain>
    </source>
</reference>
<evidence type="ECO:0000313" key="4">
    <source>
        <dbReference type="Proteomes" id="UP000515153"/>
    </source>
</evidence>
<dbReference type="PANTHER" id="PTHR37013:SF3">
    <property type="entry name" value="INTEGRAL MEMBRANE PROTEIN (AFU_ORTHOLOGUE AFUA_1G05950)"/>
    <property type="match status" value="1"/>
</dbReference>
<evidence type="ECO:0000313" key="5">
    <source>
        <dbReference type="RefSeq" id="XP_030977002.1"/>
    </source>
</evidence>
<feature type="compositionally biased region" description="Polar residues" evidence="1">
    <location>
        <begin position="438"/>
        <end position="457"/>
    </location>
</feature>
<feature type="domain" description="DUF7703" evidence="3">
    <location>
        <begin position="21"/>
        <end position="184"/>
    </location>
</feature>
<feature type="transmembrane region" description="Helical" evidence="2">
    <location>
        <begin position="26"/>
        <end position="47"/>
    </location>
</feature>
<feature type="region of interest" description="Disordered" evidence="1">
    <location>
        <begin position="300"/>
        <end position="328"/>
    </location>
</feature>
<keyword evidence="4" id="KW-1185">Reference proteome</keyword>
<feature type="region of interest" description="Disordered" evidence="1">
    <location>
        <begin position="340"/>
        <end position="374"/>
    </location>
</feature>
<protein>
    <recommendedName>
        <fullName evidence="3">DUF7703 domain-containing protein</fullName>
    </recommendedName>
</protein>
<feature type="transmembrane region" description="Helical" evidence="2">
    <location>
        <begin position="163"/>
        <end position="181"/>
    </location>
</feature>
<feature type="transmembrane region" description="Helical" evidence="2">
    <location>
        <begin position="86"/>
        <end position="110"/>
    </location>
</feature>
<dbReference type="InterPro" id="IPR056120">
    <property type="entry name" value="DUF7703"/>
</dbReference>
<dbReference type="GeneID" id="41966054"/>
<reference evidence="5" key="3">
    <citation type="submission" date="2025-08" db="UniProtKB">
        <authorList>
            <consortium name="RefSeq"/>
        </authorList>
    </citation>
    <scope>IDENTIFICATION</scope>
    <source>
        <strain evidence="5">NI907</strain>
    </source>
</reference>
<keyword evidence="2" id="KW-1133">Transmembrane helix</keyword>
<organism evidence="4 5">
    <name type="scientific">Pyricularia grisea</name>
    <name type="common">Crabgrass-specific blast fungus</name>
    <name type="synonym">Magnaporthe grisea</name>
    <dbReference type="NCBI Taxonomy" id="148305"/>
    <lineage>
        <taxon>Eukaryota</taxon>
        <taxon>Fungi</taxon>
        <taxon>Dikarya</taxon>
        <taxon>Ascomycota</taxon>
        <taxon>Pezizomycotina</taxon>
        <taxon>Sordariomycetes</taxon>
        <taxon>Sordariomycetidae</taxon>
        <taxon>Magnaporthales</taxon>
        <taxon>Pyriculariaceae</taxon>
        <taxon>Pyricularia</taxon>
    </lineage>
</organism>
<evidence type="ECO:0000256" key="2">
    <source>
        <dbReference type="SAM" id="Phobius"/>
    </source>
</evidence>
<evidence type="ECO:0000256" key="1">
    <source>
        <dbReference type="SAM" id="MobiDB-lite"/>
    </source>
</evidence>
<feature type="transmembrane region" description="Helical" evidence="2">
    <location>
        <begin position="237"/>
        <end position="257"/>
    </location>
</feature>
<dbReference type="AlphaFoldDB" id="A0A6P8AQ29"/>
<evidence type="ECO:0000259" key="3">
    <source>
        <dbReference type="Pfam" id="PF24802"/>
    </source>
</evidence>